<evidence type="ECO:0000256" key="3">
    <source>
        <dbReference type="ARBA" id="ARBA00023274"/>
    </source>
</evidence>
<geneLocation type="mitochondrion" evidence="4"/>
<evidence type="ECO:0000256" key="1">
    <source>
        <dbReference type="ARBA" id="ARBA00010761"/>
    </source>
</evidence>
<keyword evidence="3" id="KW-0687">Ribonucleoprotein</keyword>
<protein>
    <submittedName>
        <fullName evidence="4">Ribosomal protein S3</fullName>
    </submittedName>
</protein>
<name>A0A6M3WWF7_9FLOR</name>
<dbReference type="AlphaFoldDB" id="A0A6M3WWF7"/>
<keyword evidence="4" id="KW-0496">Mitochondrion</keyword>
<dbReference type="EMBL" id="MT117919">
    <property type="protein sequence ID" value="QJH88484.1"/>
    <property type="molecule type" value="Genomic_DNA"/>
</dbReference>
<evidence type="ECO:0000313" key="4">
    <source>
        <dbReference type="EMBL" id="QJH88484.1"/>
    </source>
</evidence>
<dbReference type="SUPFAM" id="SSF54821">
    <property type="entry name" value="Ribosomal protein S3 C-terminal domain"/>
    <property type="match status" value="1"/>
</dbReference>
<sequence>MTQKIHPANLRLGIIQLWNNTIQPYGNFKYCYNKLLYNNFYLLYFIVQYSKKTSLIISKPTFKYKSNKINFVIEYRLGSTLSKKNSIKIINFFTNKIQSLSLLKLNTCYYLVSTWCSNAMIWSLYLKFILKNKVNSQKILWIIFKFYENYLNKKKISYNVNGPVHFVLKGFKLKITGRFDNMRSPLTKTMYQTLGLVTLNSYINKVEFTTVCLYTKNGICSIKIWFFYSN</sequence>
<comment type="similarity">
    <text evidence="1">Belongs to the universal ribosomal protein uS3 family.</text>
</comment>
<evidence type="ECO:0000256" key="2">
    <source>
        <dbReference type="ARBA" id="ARBA00022980"/>
    </source>
</evidence>
<dbReference type="GO" id="GO:0005840">
    <property type="term" value="C:ribosome"/>
    <property type="evidence" value="ECO:0007669"/>
    <property type="project" value="UniProtKB-KW"/>
</dbReference>
<organism evidence="4">
    <name type="scientific">Pterocladiophila hemisphaerica</name>
    <dbReference type="NCBI Taxonomy" id="2712948"/>
    <lineage>
        <taxon>Eukaryota</taxon>
        <taxon>Rhodophyta</taxon>
        <taxon>Florideophyceae</taxon>
        <taxon>Rhodymeniophycidae</taxon>
        <taxon>Gracilariales</taxon>
        <taxon>Pterocladiophilaceae</taxon>
        <taxon>Pterocladiophila</taxon>
    </lineage>
</organism>
<dbReference type="Gene3D" id="3.30.1140.32">
    <property type="entry name" value="Ribosomal protein S3, C-terminal domain"/>
    <property type="match status" value="1"/>
</dbReference>
<gene>
    <name evidence="4" type="primary">rps3</name>
</gene>
<dbReference type="GO" id="GO:1990904">
    <property type="term" value="C:ribonucleoprotein complex"/>
    <property type="evidence" value="ECO:0007669"/>
    <property type="project" value="UniProtKB-KW"/>
</dbReference>
<keyword evidence="2 4" id="KW-0689">Ribosomal protein</keyword>
<proteinExistence type="inferred from homology"/>
<dbReference type="InterPro" id="IPR036419">
    <property type="entry name" value="Ribosomal_S3_C_sf"/>
</dbReference>
<reference evidence="4" key="1">
    <citation type="journal article" date="2020" name="J. Phycol.">
        <title>The Organelle Genomes in the Photosynthetic Red Algal Parasite Pterocladiophila hemisphaerica (Florideophyceae, Rhodophyta) Have Elevated Substitution Rates and Extreme Gene Loss in the Plastid Genome.</title>
        <authorList>
            <person name="Preuss M."/>
            <person name="Verbruggen H."/>
            <person name="Zuccarello G.C."/>
        </authorList>
    </citation>
    <scope>NUCLEOTIDE SEQUENCE</scope>
</reference>
<accession>A0A6M3WWF7</accession>